<evidence type="ECO:0000256" key="3">
    <source>
        <dbReference type="ARBA" id="ARBA00022500"/>
    </source>
</evidence>
<organism evidence="8 9">
    <name type="scientific">Paragemmobacter ruber</name>
    <dbReference type="NCBI Taxonomy" id="1985673"/>
    <lineage>
        <taxon>Bacteria</taxon>
        <taxon>Pseudomonadati</taxon>
        <taxon>Pseudomonadota</taxon>
        <taxon>Alphaproteobacteria</taxon>
        <taxon>Rhodobacterales</taxon>
        <taxon>Paracoccaceae</taxon>
        <taxon>Paragemmobacter</taxon>
    </lineage>
</organism>
<keyword evidence="2" id="KW-1003">Cell membrane</keyword>
<evidence type="ECO:0000256" key="5">
    <source>
        <dbReference type="ARBA" id="ARBA00023136"/>
    </source>
</evidence>
<protein>
    <submittedName>
        <fullName evidence="8">Flagellar motor switch protein FliM</fullName>
    </submittedName>
</protein>
<keyword evidence="8" id="KW-0282">Flagellum</keyword>
<proteinExistence type="predicted"/>
<dbReference type="SUPFAM" id="SSF101801">
    <property type="entry name" value="Surface presentation of antigens (SPOA)"/>
    <property type="match status" value="1"/>
</dbReference>
<keyword evidence="3" id="KW-0145">Chemotaxis</keyword>
<dbReference type="RefSeq" id="WP_161767810.1">
    <property type="nucleotide sequence ID" value="NZ_JAAATW010000003.1"/>
</dbReference>
<evidence type="ECO:0000256" key="4">
    <source>
        <dbReference type="ARBA" id="ARBA00022779"/>
    </source>
</evidence>
<comment type="function">
    <text evidence="6">FliM is one of three proteins (FliG, FliN, FliM) that forms the rotor-mounted switch complex (C ring), located at the base of the basal body. This complex interacts with the CheY and CheZ chemotaxis proteins, in addition to contacting components of the motor that determine the direction of flagellar rotation.</text>
</comment>
<dbReference type="Gene3D" id="3.40.1550.10">
    <property type="entry name" value="CheC-like"/>
    <property type="match status" value="1"/>
</dbReference>
<sequence>MALVRMKRADALLAMDSEAAERIWSLALARAVQDEMGVPLRITGFRLERRSLGELAEMLPEMALICALDEGAGEATGVAVLDAALMAGMVEAMTTGVITPADRGGARRPTRTDAALLAPVLDRALTALEAGANEAGLSDLARGFRFAATVDGARGLSLLLEDVPYRLLAAEVDIAAGARQGAVLLAFPEGRAVGGMLAPVVADGDFTAALAQQVGGAEARLEAVLIRLTLPLGAVMELQVGQDLALPRADIARVFIEGLDGRRVATGKLGRNGSLRAIRLVAEAEAPALPAAPVPARVERR</sequence>
<comment type="subcellular location">
    <subcellularLocation>
        <location evidence="1">Cell membrane</location>
        <topology evidence="1">Peripheral membrane protein</topology>
    </subcellularLocation>
</comment>
<evidence type="ECO:0000313" key="8">
    <source>
        <dbReference type="EMBL" id="NBE08769.1"/>
    </source>
</evidence>
<keyword evidence="9" id="KW-1185">Reference proteome</keyword>
<dbReference type="InterPro" id="IPR001543">
    <property type="entry name" value="FliN-like_C"/>
</dbReference>
<evidence type="ECO:0000313" key="9">
    <source>
        <dbReference type="Proteomes" id="UP001517376"/>
    </source>
</evidence>
<keyword evidence="4" id="KW-0283">Flagellar rotation</keyword>
<dbReference type="InterPro" id="IPR028976">
    <property type="entry name" value="CheC-like_sf"/>
</dbReference>
<name>A0ABW9Y8D1_9RHOB</name>
<reference evidence="9" key="1">
    <citation type="submission" date="2020-01" db="EMBL/GenBank/DDBJ databases">
        <title>Sphingomonas sp. strain CSW-10.</title>
        <authorList>
            <person name="Chen W.-M."/>
        </authorList>
    </citation>
    <scope>NUCLEOTIDE SEQUENCE [LARGE SCALE GENOMIC DNA]</scope>
    <source>
        <strain evidence="9">CCP-1</strain>
    </source>
</reference>
<gene>
    <name evidence="8" type="ORF">GU920_14610</name>
</gene>
<accession>A0ABW9Y8D1</accession>
<evidence type="ECO:0000256" key="6">
    <source>
        <dbReference type="ARBA" id="ARBA00025044"/>
    </source>
</evidence>
<evidence type="ECO:0000256" key="1">
    <source>
        <dbReference type="ARBA" id="ARBA00004202"/>
    </source>
</evidence>
<dbReference type="Pfam" id="PF01052">
    <property type="entry name" value="FliMN_C"/>
    <property type="match status" value="1"/>
</dbReference>
<keyword evidence="5" id="KW-0472">Membrane</keyword>
<evidence type="ECO:0000256" key="2">
    <source>
        <dbReference type="ARBA" id="ARBA00022475"/>
    </source>
</evidence>
<dbReference type="Proteomes" id="UP001517376">
    <property type="component" value="Unassembled WGS sequence"/>
</dbReference>
<dbReference type="InterPro" id="IPR036429">
    <property type="entry name" value="SpoA-like_sf"/>
</dbReference>
<evidence type="ECO:0000259" key="7">
    <source>
        <dbReference type="Pfam" id="PF01052"/>
    </source>
</evidence>
<keyword evidence="8" id="KW-0969">Cilium</keyword>
<dbReference type="EMBL" id="JAAATW010000003">
    <property type="protein sequence ID" value="NBE08769.1"/>
    <property type="molecule type" value="Genomic_DNA"/>
</dbReference>
<comment type="caution">
    <text evidence="8">The sequence shown here is derived from an EMBL/GenBank/DDBJ whole genome shotgun (WGS) entry which is preliminary data.</text>
</comment>
<feature type="domain" description="Flagellar motor switch protein FliN-like C-terminal" evidence="7">
    <location>
        <begin position="213"/>
        <end position="281"/>
    </location>
</feature>
<keyword evidence="8" id="KW-0966">Cell projection</keyword>